<evidence type="ECO:0000313" key="12">
    <source>
        <dbReference type="Proteomes" id="UP000053477"/>
    </source>
</evidence>
<accession>A0A0H2RGL9</accession>
<dbReference type="AlphaFoldDB" id="A0A0H2RGL9"/>
<sequence>MRTTRKPGDLRMRRLTLSEERTRSRLATTPLAEFIGGTSSGIAGLAVGYPFDTVKVRFQNPEIAGRYRSTFQAFGTILREERITGLYKGMLSPMVSYAPLNGLLFASYRFLMRCQLESEDDEPTIAQVALAGAGTGVMGSFITCPIEVLKIRQQSSLESQLSVRHLAREIWQKNGIQGFYRGITVSILRDIGYGAYFGTYEATCRLFSRRGTTPTYKEETRLIDHSSIVAEVDATVTHLPWYAPPIAGALAGVVSWIVTFPFDVIKTRIQSVDASSISRGQSVDSRHPFRSTLSTIMHSYHREGLGVFFRGLSPTLIRAIPVNAATFAVFEAVVHFLSK</sequence>
<dbReference type="Gene3D" id="1.50.40.10">
    <property type="entry name" value="Mitochondrial carrier domain"/>
    <property type="match status" value="2"/>
</dbReference>
<evidence type="ECO:0000256" key="9">
    <source>
        <dbReference type="PROSITE-ProRule" id="PRU00282"/>
    </source>
</evidence>
<dbReference type="GO" id="GO:0031966">
    <property type="term" value="C:mitochondrial membrane"/>
    <property type="evidence" value="ECO:0007669"/>
    <property type="project" value="UniProtKB-SubCell"/>
</dbReference>
<dbReference type="Pfam" id="PF00153">
    <property type="entry name" value="Mito_carr"/>
    <property type="match status" value="3"/>
</dbReference>
<dbReference type="InParanoid" id="A0A0H2RGL9"/>
<protein>
    <submittedName>
        <fullName evidence="11">Carnitine/acyl carnitine carrier</fullName>
    </submittedName>
</protein>
<dbReference type="PANTHER" id="PTHR45624:SF10">
    <property type="entry name" value="SLC (SOLUTE CARRIER) HOMOLOG"/>
    <property type="match status" value="1"/>
</dbReference>
<keyword evidence="4 9" id="KW-0812">Transmembrane</keyword>
<keyword evidence="8 9" id="KW-0472">Membrane</keyword>
<dbReference type="Proteomes" id="UP000053477">
    <property type="component" value="Unassembled WGS sequence"/>
</dbReference>
<feature type="repeat" description="Solcar" evidence="9">
    <location>
        <begin position="239"/>
        <end position="336"/>
    </location>
</feature>
<keyword evidence="3 10" id="KW-0813">Transport</keyword>
<organism evidence="11 12">
    <name type="scientific">Schizopora paradoxa</name>
    <dbReference type="NCBI Taxonomy" id="27342"/>
    <lineage>
        <taxon>Eukaryota</taxon>
        <taxon>Fungi</taxon>
        <taxon>Dikarya</taxon>
        <taxon>Basidiomycota</taxon>
        <taxon>Agaricomycotina</taxon>
        <taxon>Agaricomycetes</taxon>
        <taxon>Hymenochaetales</taxon>
        <taxon>Schizoporaceae</taxon>
        <taxon>Schizopora</taxon>
    </lineage>
</organism>
<dbReference type="GO" id="GO:0022857">
    <property type="term" value="F:transmembrane transporter activity"/>
    <property type="evidence" value="ECO:0007669"/>
    <property type="project" value="TreeGrafter"/>
</dbReference>
<feature type="repeat" description="Solcar" evidence="9">
    <location>
        <begin position="28"/>
        <end position="114"/>
    </location>
</feature>
<evidence type="ECO:0000256" key="6">
    <source>
        <dbReference type="ARBA" id="ARBA00022989"/>
    </source>
</evidence>
<name>A0A0H2RGL9_9AGAM</name>
<keyword evidence="6" id="KW-1133">Transmembrane helix</keyword>
<dbReference type="InterPro" id="IPR050567">
    <property type="entry name" value="Mitochondrial_Carrier"/>
</dbReference>
<keyword evidence="12" id="KW-1185">Reference proteome</keyword>
<dbReference type="PROSITE" id="PS50920">
    <property type="entry name" value="SOLCAR"/>
    <property type="match status" value="3"/>
</dbReference>
<dbReference type="PANTHER" id="PTHR45624">
    <property type="entry name" value="MITOCHONDRIAL BASIC AMINO ACIDS TRANSPORTER-RELATED"/>
    <property type="match status" value="1"/>
</dbReference>
<evidence type="ECO:0000256" key="10">
    <source>
        <dbReference type="RuleBase" id="RU000488"/>
    </source>
</evidence>
<evidence type="ECO:0000256" key="7">
    <source>
        <dbReference type="ARBA" id="ARBA00023128"/>
    </source>
</evidence>
<reference evidence="11 12" key="1">
    <citation type="submission" date="2015-04" db="EMBL/GenBank/DDBJ databases">
        <title>Complete genome sequence of Schizopora paradoxa KUC8140, a cosmopolitan wood degrader in East Asia.</title>
        <authorList>
            <consortium name="DOE Joint Genome Institute"/>
            <person name="Min B."/>
            <person name="Park H."/>
            <person name="Jang Y."/>
            <person name="Kim J.-J."/>
            <person name="Kim K.H."/>
            <person name="Pangilinan J."/>
            <person name="Lipzen A."/>
            <person name="Riley R."/>
            <person name="Grigoriev I.V."/>
            <person name="Spatafora J.W."/>
            <person name="Choi I.-G."/>
        </authorList>
    </citation>
    <scope>NUCLEOTIDE SEQUENCE [LARGE SCALE GENOMIC DNA]</scope>
    <source>
        <strain evidence="11 12">KUC8140</strain>
    </source>
</reference>
<dbReference type="EMBL" id="KQ086012">
    <property type="protein sequence ID" value="KLO10969.1"/>
    <property type="molecule type" value="Genomic_DNA"/>
</dbReference>
<keyword evidence="7" id="KW-0496">Mitochondrion</keyword>
<evidence type="ECO:0000256" key="8">
    <source>
        <dbReference type="ARBA" id="ARBA00023136"/>
    </source>
</evidence>
<evidence type="ECO:0000256" key="3">
    <source>
        <dbReference type="ARBA" id="ARBA00022448"/>
    </source>
</evidence>
<dbReference type="InterPro" id="IPR023395">
    <property type="entry name" value="MCP_dom_sf"/>
</dbReference>
<dbReference type="InterPro" id="IPR002067">
    <property type="entry name" value="MCP"/>
</dbReference>
<feature type="repeat" description="Solcar" evidence="9">
    <location>
        <begin position="123"/>
        <end position="206"/>
    </location>
</feature>
<keyword evidence="5" id="KW-0677">Repeat</keyword>
<comment type="similarity">
    <text evidence="2 10">Belongs to the mitochondrial carrier (TC 2.A.29) family.</text>
</comment>
<evidence type="ECO:0000256" key="1">
    <source>
        <dbReference type="ARBA" id="ARBA00004225"/>
    </source>
</evidence>
<proteinExistence type="inferred from homology"/>
<evidence type="ECO:0000256" key="2">
    <source>
        <dbReference type="ARBA" id="ARBA00006375"/>
    </source>
</evidence>
<dbReference type="SUPFAM" id="SSF103506">
    <property type="entry name" value="Mitochondrial carrier"/>
    <property type="match status" value="1"/>
</dbReference>
<dbReference type="OrthoDB" id="14252at2759"/>
<dbReference type="PRINTS" id="PR00926">
    <property type="entry name" value="MITOCARRIER"/>
</dbReference>
<comment type="subcellular location">
    <subcellularLocation>
        <location evidence="1">Mitochondrion membrane</location>
        <topology evidence="1">Multi-pass membrane protein</topology>
    </subcellularLocation>
</comment>
<evidence type="ECO:0000256" key="5">
    <source>
        <dbReference type="ARBA" id="ARBA00022737"/>
    </source>
</evidence>
<evidence type="ECO:0000313" key="11">
    <source>
        <dbReference type="EMBL" id="KLO10969.1"/>
    </source>
</evidence>
<gene>
    <name evidence="11" type="ORF">SCHPADRAFT_891960</name>
</gene>
<evidence type="ECO:0000256" key="4">
    <source>
        <dbReference type="ARBA" id="ARBA00022692"/>
    </source>
</evidence>
<dbReference type="InterPro" id="IPR018108">
    <property type="entry name" value="MCP_transmembrane"/>
</dbReference>